<keyword evidence="5 7" id="KW-0539">Nucleus</keyword>
<dbReference type="EMBL" id="JARPUR010000003">
    <property type="protein sequence ID" value="KAK4880043.1"/>
    <property type="molecule type" value="Genomic_DNA"/>
</dbReference>
<evidence type="ECO:0000256" key="1">
    <source>
        <dbReference type="ARBA" id="ARBA00004123"/>
    </source>
</evidence>
<evidence type="ECO:0000259" key="9">
    <source>
        <dbReference type="SMART" id="SM00382"/>
    </source>
</evidence>
<dbReference type="PANTHER" id="PTHR10763:SF26">
    <property type="entry name" value="CELL DIVISION CONTROL PROTEIN 6 HOMOLOG"/>
    <property type="match status" value="1"/>
</dbReference>
<evidence type="ECO:0000256" key="2">
    <source>
        <dbReference type="ARBA" id="ARBA00006184"/>
    </source>
</evidence>
<evidence type="ECO:0000256" key="8">
    <source>
        <dbReference type="SAM" id="MobiDB-lite"/>
    </source>
</evidence>
<feature type="compositionally biased region" description="Polar residues" evidence="8">
    <location>
        <begin position="12"/>
        <end position="21"/>
    </location>
</feature>
<gene>
    <name evidence="11" type="ORF">RN001_008189</name>
</gene>
<dbReference type="Gene3D" id="3.40.50.300">
    <property type="entry name" value="P-loop containing nucleotide triphosphate hydrolases"/>
    <property type="match status" value="1"/>
</dbReference>
<keyword evidence="12" id="KW-1185">Reference proteome</keyword>
<dbReference type="GO" id="GO:0016887">
    <property type="term" value="F:ATP hydrolysis activity"/>
    <property type="evidence" value="ECO:0007669"/>
    <property type="project" value="InterPro"/>
</dbReference>
<evidence type="ECO:0000256" key="7">
    <source>
        <dbReference type="PIRNR" id="PIRNR001767"/>
    </source>
</evidence>
<dbReference type="GO" id="GO:0003688">
    <property type="term" value="F:DNA replication origin binding"/>
    <property type="evidence" value="ECO:0007669"/>
    <property type="project" value="TreeGrafter"/>
</dbReference>
<dbReference type="GO" id="GO:0006270">
    <property type="term" value="P:DNA replication initiation"/>
    <property type="evidence" value="ECO:0007669"/>
    <property type="project" value="UniProtKB-UniRule"/>
</dbReference>
<dbReference type="PANTHER" id="PTHR10763">
    <property type="entry name" value="CELL DIVISION CONTROL PROTEIN 6-RELATED"/>
    <property type="match status" value="1"/>
</dbReference>
<feature type="domain" description="Cdc6 C-terminal" evidence="10">
    <location>
        <begin position="370"/>
        <end position="450"/>
    </location>
</feature>
<dbReference type="InterPro" id="IPR016314">
    <property type="entry name" value="Cdc6/18"/>
</dbReference>
<dbReference type="Pfam" id="PF09079">
    <property type="entry name" value="WHD_Cdc6"/>
    <property type="match status" value="1"/>
</dbReference>
<comment type="similarity">
    <text evidence="2 7">Belongs to the CDC6/cdc18 family.</text>
</comment>
<feature type="domain" description="AAA+ ATPase" evidence="9">
    <location>
        <begin position="115"/>
        <end position="249"/>
    </location>
</feature>
<dbReference type="SMART" id="SM01074">
    <property type="entry name" value="Cdc6_C"/>
    <property type="match status" value="1"/>
</dbReference>
<keyword evidence="6" id="KW-0131">Cell cycle</keyword>
<dbReference type="SUPFAM" id="SSF52540">
    <property type="entry name" value="P-loop containing nucleoside triphosphate hydrolases"/>
    <property type="match status" value="1"/>
</dbReference>
<dbReference type="InterPro" id="IPR036388">
    <property type="entry name" value="WH-like_DNA-bd_sf"/>
</dbReference>
<dbReference type="CDD" id="cd00009">
    <property type="entry name" value="AAA"/>
    <property type="match status" value="1"/>
</dbReference>
<dbReference type="GO" id="GO:0033314">
    <property type="term" value="P:mitotic DNA replication checkpoint signaling"/>
    <property type="evidence" value="ECO:0007669"/>
    <property type="project" value="TreeGrafter"/>
</dbReference>
<dbReference type="GO" id="GO:0005634">
    <property type="term" value="C:nucleus"/>
    <property type="evidence" value="ECO:0007669"/>
    <property type="project" value="UniProtKB-SubCell"/>
</dbReference>
<proteinExistence type="inferred from homology"/>
<dbReference type="FunFam" id="1.10.10.10:FF:000265">
    <property type="entry name" value="Cell division control protein"/>
    <property type="match status" value="1"/>
</dbReference>
<protein>
    <recommendedName>
        <fullName evidence="7">Cell division control protein</fullName>
    </recommendedName>
</protein>
<dbReference type="Gene3D" id="1.10.10.10">
    <property type="entry name" value="Winged helix-like DNA-binding domain superfamily/Winged helix DNA-binding domain"/>
    <property type="match status" value="1"/>
</dbReference>
<dbReference type="InterPro" id="IPR050311">
    <property type="entry name" value="ORC1/CDC6"/>
</dbReference>
<dbReference type="InterPro" id="IPR027417">
    <property type="entry name" value="P-loop_NTPase"/>
</dbReference>
<dbReference type="InterPro" id="IPR054425">
    <property type="entry name" value="Cdc6_ORC1-like_ATPase_lid"/>
</dbReference>
<keyword evidence="3" id="KW-0132">Cell division</keyword>
<sequence>MVKTPKQRSSTKHLNSGSDGTFTVPAPPLTPTKHVTRPPVNVTPPKQRRMDENSPPSTPSTLLSKLVLNSPEKPSKLLQSARRALHSTLPSQLPGRENELKYLQKFIGDCIDNDCSASLYISGPPGTGKTAALSLTLDKIQFDLKKVFINCTAIKSARTIYSRIAKDLNLKPSGRTEKDYLNAVEKYMTKTCNMVLLVLDEIDQLDSKNQSILYTIFEWPSKIGFKVILIGIANALDLTDRTLPFLQIRSELKPKLMHFSPYTKQQIVEIFMERLKDLNKVFSPIAIQMLAGKVAAISGDVRRALDIGRRVLEIAEQNFDQAVLKPKENLTDTQNVDLQEVLKVLNNVYGTTQTLHDENDSIPLQQRIVTCSLLLMMKKAKNKDVTIGKLHEVYKRVCEKRNLSAVDQAEFVGLCSLIETRGIIHVIGKKEPRLHKISLQWDEEEVAAVLNDKQLMSSILQDDKCLGRL</sequence>
<dbReference type="Pfam" id="PF22606">
    <property type="entry name" value="Cdc6-ORC-like_ATPase_lid"/>
    <property type="match status" value="1"/>
</dbReference>
<comment type="caution">
    <text evidence="11">The sequence shown here is derived from an EMBL/GenBank/DDBJ whole genome shotgun (WGS) entry which is preliminary data.</text>
</comment>
<evidence type="ECO:0000256" key="3">
    <source>
        <dbReference type="ARBA" id="ARBA00022618"/>
    </source>
</evidence>
<name>A0AAN7PAF6_9COLE</name>
<evidence type="ECO:0000313" key="11">
    <source>
        <dbReference type="EMBL" id="KAK4880043.1"/>
    </source>
</evidence>
<dbReference type="Pfam" id="PF13401">
    <property type="entry name" value="AAA_22"/>
    <property type="match status" value="1"/>
</dbReference>
<dbReference type="InterPro" id="IPR036390">
    <property type="entry name" value="WH_DNA-bd_sf"/>
</dbReference>
<evidence type="ECO:0000259" key="10">
    <source>
        <dbReference type="SMART" id="SM01074"/>
    </source>
</evidence>
<dbReference type="InterPro" id="IPR015163">
    <property type="entry name" value="Cdc6_C"/>
</dbReference>
<dbReference type="PIRSF" id="PIRSF001767">
    <property type="entry name" value="Cdc6"/>
    <property type="match status" value="1"/>
</dbReference>
<dbReference type="AlphaFoldDB" id="A0AAN7PAF6"/>
<dbReference type="Gene3D" id="1.10.8.60">
    <property type="match status" value="1"/>
</dbReference>
<feature type="compositionally biased region" description="Basic residues" evidence="8">
    <location>
        <begin position="1"/>
        <end position="11"/>
    </location>
</feature>
<comment type="function">
    <text evidence="7">Involved in the initiation of DNA replication. Also participates in checkpoint controls that ensure DNA replication is completed before mitosis is initiated.</text>
</comment>
<evidence type="ECO:0000313" key="12">
    <source>
        <dbReference type="Proteomes" id="UP001353858"/>
    </source>
</evidence>
<dbReference type="CDD" id="cd08768">
    <property type="entry name" value="Cdc6_C"/>
    <property type="match status" value="1"/>
</dbReference>
<organism evidence="11 12">
    <name type="scientific">Aquatica leii</name>
    <dbReference type="NCBI Taxonomy" id="1421715"/>
    <lineage>
        <taxon>Eukaryota</taxon>
        <taxon>Metazoa</taxon>
        <taxon>Ecdysozoa</taxon>
        <taxon>Arthropoda</taxon>
        <taxon>Hexapoda</taxon>
        <taxon>Insecta</taxon>
        <taxon>Pterygota</taxon>
        <taxon>Neoptera</taxon>
        <taxon>Endopterygota</taxon>
        <taxon>Coleoptera</taxon>
        <taxon>Polyphaga</taxon>
        <taxon>Elateriformia</taxon>
        <taxon>Elateroidea</taxon>
        <taxon>Lampyridae</taxon>
        <taxon>Luciolinae</taxon>
        <taxon>Aquatica</taxon>
    </lineage>
</organism>
<dbReference type="SMART" id="SM00382">
    <property type="entry name" value="AAA"/>
    <property type="match status" value="1"/>
</dbReference>
<evidence type="ECO:0000256" key="6">
    <source>
        <dbReference type="ARBA" id="ARBA00023306"/>
    </source>
</evidence>
<feature type="region of interest" description="Disordered" evidence="8">
    <location>
        <begin position="1"/>
        <end position="63"/>
    </location>
</feature>
<reference evidence="12" key="1">
    <citation type="submission" date="2023-01" db="EMBL/GenBank/DDBJ databases">
        <title>Key to firefly adult light organ development and bioluminescence: homeobox transcription factors regulate luciferase expression and transportation to peroxisome.</title>
        <authorList>
            <person name="Fu X."/>
        </authorList>
    </citation>
    <scope>NUCLEOTIDE SEQUENCE [LARGE SCALE GENOMIC DNA]</scope>
</reference>
<dbReference type="GO" id="GO:0051301">
    <property type="term" value="P:cell division"/>
    <property type="evidence" value="ECO:0007669"/>
    <property type="project" value="UniProtKB-UniRule"/>
</dbReference>
<dbReference type="FunFam" id="3.40.50.300:FF:000547">
    <property type="entry name" value="Cell division control protein"/>
    <property type="match status" value="1"/>
</dbReference>
<dbReference type="InterPro" id="IPR049945">
    <property type="entry name" value="AAA_22"/>
</dbReference>
<keyword evidence="4" id="KW-0235">DNA replication</keyword>
<evidence type="ECO:0000256" key="4">
    <source>
        <dbReference type="ARBA" id="ARBA00022705"/>
    </source>
</evidence>
<dbReference type="InterPro" id="IPR003593">
    <property type="entry name" value="AAA+_ATPase"/>
</dbReference>
<comment type="subcellular location">
    <subcellularLocation>
        <location evidence="1 7">Nucleus</location>
    </subcellularLocation>
</comment>
<accession>A0AAN7PAF6</accession>
<dbReference type="Proteomes" id="UP001353858">
    <property type="component" value="Unassembled WGS sequence"/>
</dbReference>
<evidence type="ECO:0000256" key="5">
    <source>
        <dbReference type="ARBA" id="ARBA00023242"/>
    </source>
</evidence>
<dbReference type="SUPFAM" id="SSF46785">
    <property type="entry name" value="Winged helix' DNA-binding domain"/>
    <property type="match status" value="1"/>
</dbReference>